<sequence length="190" mass="22755">MIVSELNKKTRKFTGRWFVLTILLGGAWALIFKFLFLDGNLSKEVLVEIQRYSLIIMSVLFSLFYFIFVWKKCGFLDFFVKRIHYDNKVKYFFIFVSLAVFLSILSYSVIYDIEELYNTVKEGVTRSERLSNLTFSLTFPGIWYLTHLNLLFTWLIADSLILAMLIVRYFFDKKYRERYKILLDNIVKEN</sequence>
<feature type="transmembrane region" description="Helical" evidence="1">
    <location>
        <begin position="17"/>
        <end position="37"/>
    </location>
</feature>
<dbReference type="RefSeq" id="WP_065238743.1">
    <property type="nucleotide sequence ID" value="NZ_JTJM01000009.1"/>
</dbReference>
<dbReference type="AlphaFoldDB" id="A0A1A7NV02"/>
<name>A0A1A7NV02_9PAST</name>
<organism evidence="2 3">
    <name type="scientific">Gallibacterium genomosp. 3</name>
    <dbReference type="NCBI Taxonomy" id="505345"/>
    <lineage>
        <taxon>Bacteria</taxon>
        <taxon>Pseudomonadati</taxon>
        <taxon>Pseudomonadota</taxon>
        <taxon>Gammaproteobacteria</taxon>
        <taxon>Pasteurellales</taxon>
        <taxon>Pasteurellaceae</taxon>
        <taxon>Gallibacterium</taxon>
    </lineage>
</organism>
<keyword evidence="1" id="KW-1133">Transmembrane helix</keyword>
<feature type="transmembrane region" description="Helical" evidence="1">
    <location>
        <begin position="91"/>
        <end position="110"/>
    </location>
</feature>
<keyword evidence="1" id="KW-0812">Transmembrane</keyword>
<feature type="transmembrane region" description="Helical" evidence="1">
    <location>
        <begin position="151"/>
        <end position="171"/>
    </location>
</feature>
<reference evidence="2 3" key="1">
    <citation type="submission" date="2014-11" db="EMBL/GenBank/DDBJ databases">
        <title>Pan-genome of Gallibacterium spp.</title>
        <authorList>
            <person name="Kudirkiene E."/>
            <person name="Bojesen A.M."/>
        </authorList>
    </citation>
    <scope>NUCLEOTIDE SEQUENCE [LARGE SCALE GENOMIC DNA]</scope>
    <source>
        <strain evidence="2 3">F151</strain>
    </source>
</reference>
<comment type="caution">
    <text evidence="2">The sequence shown here is derived from an EMBL/GenBank/DDBJ whole genome shotgun (WGS) entry which is preliminary data.</text>
</comment>
<keyword evidence="3" id="KW-1185">Reference proteome</keyword>
<keyword evidence="1" id="KW-0472">Membrane</keyword>
<proteinExistence type="predicted"/>
<dbReference type="Proteomes" id="UP000243558">
    <property type="component" value="Unassembled WGS sequence"/>
</dbReference>
<feature type="transmembrane region" description="Helical" evidence="1">
    <location>
        <begin position="49"/>
        <end position="70"/>
    </location>
</feature>
<evidence type="ECO:0000313" key="3">
    <source>
        <dbReference type="Proteomes" id="UP000243558"/>
    </source>
</evidence>
<evidence type="ECO:0000256" key="1">
    <source>
        <dbReference type="SAM" id="Phobius"/>
    </source>
</evidence>
<dbReference type="EMBL" id="JTJM01000009">
    <property type="protein sequence ID" value="OBW93405.1"/>
    <property type="molecule type" value="Genomic_DNA"/>
</dbReference>
<protein>
    <submittedName>
        <fullName evidence="2">Uncharacterized protein</fullName>
    </submittedName>
</protein>
<accession>A0A1A7NV02</accession>
<gene>
    <name evidence="2" type="ORF">QV01_02005</name>
</gene>
<dbReference type="OrthoDB" id="5692578at2"/>
<evidence type="ECO:0000313" key="2">
    <source>
        <dbReference type="EMBL" id="OBW93405.1"/>
    </source>
</evidence>